<comment type="similarity">
    <text evidence="1">Belongs to the bacterial solute-binding protein 3 family.</text>
</comment>
<evidence type="ECO:0000259" key="3">
    <source>
        <dbReference type="SMART" id="SM00062"/>
    </source>
</evidence>
<evidence type="ECO:0000313" key="4">
    <source>
        <dbReference type="EMBL" id="NMP30889.1"/>
    </source>
</evidence>
<protein>
    <submittedName>
        <fullName evidence="4">Amino acid ABC transporter substrate-binding protein</fullName>
    </submittedName>
</protein>
<gene>
    <name evidence="4" type="ORF">HII17_04870</name>
</gene>
<accession>A0A7Y0Q5C5</accession>
<evidence type="ECO:0000256" key="2">
    <source>
        <dbReference type="ARBA" id="ARBA00022729"/>
    </source>
</evidence>
<evidence type="ECO:0000313" key="5">
    <source>
        <dbReference type="Proteomes" id="UP000568664"/>
    </source>
</evidence>
<feature type="domain" description="Solute-binding protein family 3/N-terminal" evidence="3">
    <location>
        <begin position="6"/>
        <end position="231"/>
    </location>
</feature>
<dbReference type="AlphaFoldDB" id="A0A7Y0Q5C5"/>
<dbReference type="Pfam" id="PF00497">
    <property type="entry name" value="SBP_bac_3"/>
    <property type="match status" value="1"/>
</dbReference>
<name>A0A7Y0Q5C5_9GAMM</name>
<keyword evidence="2" id="KW-0732">Signal</keyword>
<dbReference type="SUPFAM" id="SSF53850">
    <property type="entry name" value="Periplasmic binding protein-like II"/>
    <property type="match status" value="1"/>
</dbReference>
<dbReference type="InterPro" id="IPR001638">
    <property type="entry name" value="Solute-binding_3/MltF_N"/>
</dbReference>
<dbReference type="SMART" id="SM00062">
    <property type="entry name" value="PBPb"/>
    <property type="match status" value="1"/>
</dbReference>
<dbReference type="PANTHER" id="PTHR35936:SF25">
    <property type="entry name" value="ABC TRANSPORTER SUBSTRATE-BINDING PROTEIN"/>
    <property type="match status" value="1"/>
</dbReference>
<dbReference type="EMBL" id="JABBXH010000002">
    <property type="protein sequence ID" value="NMP30889.1"/>
    <property type="molecule type" value="Genomic_DNA"/>
</dbReference>
<keyword evidence="5" id="KW-1185">Reference proteome</keyword>
<dbReference type="Proteomes" id="UP000568664">
    <property type="component" value="Unassembled WGS sequence"/>
</dbReference>
<sequence length="231" mass="26668">MIGLNERDVYRFKNEQNKWAGIDIELINAIANKTPYTFKYIEMTWPRVLKSVERGEIDIALSTSVTEDREKYALFSNEPFRYSLHMLFVRKSKLKSFKSVSKLSDLINAPVTIGALRGAIYSDAYQHLLNNDAFKSRIAFIDNDKRMPNFVLKGRVDGYIESEIEGKAYLTKNPAFEKEIVPFIYLNKEDNISGKLMFSKKTVSQDTVDIFDVALKEIHESGEYQAIMSKY</sequence>
<comment type="caution">
    <text evidence="4">The sequence shown here is derived from an EMBL/GenBank/DDBJ whole genome shotgun (WGS) entry which is preliminary data.</text>
</comment>
<organism evidence="4 5">
    <name type="scientific">Thalassotalea algicola</name>
    <dbReference type="NCBI Taxonomy" id="2716224"/>
    <lineage>
        <taxon>Bacteria</taxon>
        <taxon>Pseudomonadati</taxon>
        <taxon>Pseudomonadota</taxon>
        <taxon>Gammaproteobacteria</taxon>
        <taxon>Alteromonadales</taxon>
        <taxon>Colwelliaceae</taxon>
        <taxon>Thalassotalea</taxon>
    </lineage>
</organism>
<evidence type="ECO:0000256" key="1">
    <source>
        <dbReference type="ARBA" id="ARBA00010333"/>
    </source>
</evidence>
<dbReference type="Gene3D" id="3.40.190.10">
    <property type="entry name" value="Periplasmic binding protein-like II"/>
    <property type="match status" value="2"/>
</dbReference>
<dbReference type="PANTHER" id="PTHR35936">
    <property type="entry name" value="MEMBRANE-BOUND LYTIC MUREIN TRANSGLYCOSYLASE F"/>
    <property type="match status" value="1"/>
</dbReference>
<reference evidence="4 5" key="1">
    <citation type="submission" date="2020-04" db="EMBL/GenBank/DDBJ databases">
        <title>Thalassotalea sp. M1531, isolated from the surface of marine red alga.</title>
        <authorList>
            <person name="Pang L."/>
            <person name="Lu D.-C."/>
        </authorList>
    </citation>
    <scope>NUCLEOTIDE SEQUENCE [LARGE SCALE GENOMIC DNA]</scope>
    <source>
        <strain evidence="4 5">M1531</strain>
    </source>
</reference>
<proteinExistence type="inferred from homology"/>